<gene>
    <name evidence="1" type="ORF">SO802_027363</name>
</gene>
<evidence type="ECO:0000313" key="2">
    <source>
        <dbReference type="Proteomes" id="UP001459277"/>
    </source>
</evidence>
<protein>
    <submittedName>
        <fullName evidence="1">Uncharacterized protein</fullName>
    </submittedName>
</protein>
<evidence type="ECO:0000313" key="1">
    <source>
        <dbReference type="EMBL" id="KAK9992378.1"/>
    </source>
</evidence>
<dbReference type="Proteomes" id="UP001459277">
    <property type="component" value="Unassembled WGS sequence"/>
</dbReference>
<name>A0AAW2C362_9ROSI</name>
<accession>A0AAW2C362</accession>
<reference evidence="1 2" key="1">
    <citation type="submission" date="2024-01" db="EMBL/GenBank/DDBJ databases">
        <title>A telomere-to-telomere, gap-free genome of sweet tea (Lithocarpus litseifolius).</title>
        <authorList>
            <person name="Zhou J."/>
        </authorList>
    </citation>
    <scope>NUCLEOTIDE SEQUENCE [LARGE SCALE GENOMIC DNA]</scope>
    <source>
        <strain evidence="1">Zhou-2022a</strain>
        <tissue evidence="1">Leaf</tissue>
    </source>
</reference>
<comment type="caution">
    <text evidence="1">The sequence shown here is derived from an EMBL/GenBank/DDBJ whole genome shotgun (WGS) entry which is preliminary data.</text>
</comment>
<dbReference type="AlphaFoldDB" id="A0AAW2C362"/>
<dbReference type="EMBL" id="JAZDWU010000009">
    <property type="protein sequence ID" value="KAK9992378.1"/>
    <property type="molecule type" value="Genomic_DNA"/>
</dbReference>
<proteinExistence type="predicted"/>
<keyword evidence="2" id="KW-1185">Reference proteome</keyword>
<sequence length="79" mass="9128">MKKITTIERESVTYQKKKERKGKCTLASITVYQEWKEREARSAEGNGRLLYITRKVKADVESRSTVRPVAKAVVEDKLL</sequence>
<organism evidence="1 2">
    <name type="scientific">Lithocarpus litseifolius</name>
    <dbReference type="NCBI Taxonomy" id="425828"/>
    <lineage>
        <taxon>Eukaryota</taxon>
        <taxon>Viridiplantae</taxon>
        <taxon>Streptophyta</taxon>
        <taxon>Embryophyta</taxon>
        <taxon>Tracheophyta</taxon>
        <taxon>Spermatophyta</taxon>
        <taxon>Magnoliopsida</taxon>
        <taxon>eudicotyledons</taxon>
        <taxon>Gunneridae</taxon>
        <taxon>Pentapetalae</taxon>
        <taxon>rosids</taxon>
        <taxon>fabids</taxon>
        <taxon>Fagales</taxon>
        <taxon>Fagaceae</taxon>
        <taxon>Lithocarpus</taxon>
    </lineage>
</organism>